<dbReference type="SUPFAM" id="SSF118196">
    <property type="entry name" value="YaeB-like"/>
    <property type="match status" value="1"/>
</dbReference>
<protein>
    <submittedName>
        <fullName evidence="4">tRNA-Thr(GGU) m(6)t(6)A37 methyltransferase TsaA</fullName>
    </submittedName>
</protein>
<organism evidence="4 5">
    <name type="scientific">Halarsenatibacter silvermanii</name>
    <dbReference type="NCBI Taxonomy" id="321763"/>
    <lineage>
        <taxon>Bacteria</taxon>
        <taxon>Bacillati</taxon>
        <taxon>Bacillota</taxon>
        <taxon>Clostridia</taxon>
        <taxon>Halanaerobiales</taxon>
        <taxon>Halarsenatibacteraceae</taxon>
        <taxon>Halarsenatibacter</taxon>
    </lineage>
</organism>
<comment type="similarity">
    <text evidence="2">Belongs to the tRNA methyltransferase O family.</text>
</comment>
<proteinExistence type="inferred from homology"/>
<dbReference type="STRING" id="321763.SAMN04488692_1485"/>
<name>A0A1G9TUY8_9FIRM</name>
<dbReference type="NCBIfam" id="TIGR00104">
    <property type="entry name" value="tRNA_TsaA"/>
    <property type="match status" value="1"/>
</dbReference>
<dbReference type="InterPro" id="IPR040372">
    <property type="entry name" value="YaeB-like"/>
</dbReference>
<reference evidence="4 5" key="1">
    <citation type="submission" date="2016-10" db="EMBL/GenBank/DDBJ databases">
        <authorList>
            <person name="de Groot N.N."/>
        </authorList>
    </citation>
    <scope>NUCLEOTIDE SEQUENCE [LARGE SCALE GENOMIC DNA]</scope>
    <source>
        <strain evidence="4 5">SLAS-1</strain>
    </source>
</reference>
<dbReference type="InterPro" id="IPR036414">
    <property type="entry name" value="YaeB_N_sf"/>
</dbReference>
<feature type="domain" description="TsaA-like" evidence="3">
    <location>
        <begin position="6"/>
        <end position="137"/>
    </location>
</feature>
<keyword evidence="1" id="KW-0949">S-adenosyl-L-methionine</keyword>
<dbReference type="PANTHER" id="PTHR12818">
    <property type="entry name" value="TRNA (ADENINE(37)-N6)-METHYLTRANSFERASE"/>
    <property type="match status" value="1"/>
</dbReference>
<keyword evidence="5" id="KW-1185">Reference proteome</keyword>
<dbReference type="RefSeq" id="WP_089762424.1">
    <property type="nucleotide sequence ID" value="NZ_FNGO01000048.1"/>
</dbReference>
<dbReference type="AlphaFoldDB" id="A0A1G9TUY8"/>
<accession>A0A1G9TUY8</accession>
<dbReference type="PROSITE" id="PS01318">
    <property type="entry name" value="TSAA_1"/>
    <property type="match status" value="1"/>
</dbReference>
<evidence type="ECO:0000256" key="1">
    <source>
        <dbReference type="ARBA" id="ARBA00022691"/>
    </source>
</evidence>
<dbReference type="PROSITE" id="PS51668">
    <property type="entry name" value="TSAA_2"/>
    <property type="match status" value="1"/>
</dbReference>
<dbReference type="CDD" id="cd09281">
    <property type="entry name" value="UPF0066"/>
    <property type="match status" value="1"/>
</dbReference>
<evidence type="ECO:0000313" key="5">
    <source>
        <dbReference type="Proteomes" id="UP000199476"/>
    </source>
</evidence>
<keyword evidence="4" id="KW-0808">Transferase</keyword>
<evidence type="ECO:0000259" key="3">
    <source>
        <dbReference type="PROSITE" id="PS51668"/>
    </source>
</evidence>
<dbReference type="InterPro" id="IPR036413">
    <property type="entry name" value="YaeB-like_sf"/>
</dbReference>
<dbReference type="InterPro" id="IPR023370">
    <property type="entry name" value="TrmO-like_N"/>
</dbReference>
<dbReference type="Proteomes" id="UP000199476">
    <property type="component" value="Unassembled WGS sequence"/>
</dbReference>
<dbReference type="PANTHER" id="PTHR12818:SF0">
    <property type="entry name" value="TRNA (ADENINE(37)-N6)-METHYLTRANSFERASE"/>
    <property type="match status" value="1"/>
</dbReference>
<dbReference type="GO" id="GO:0008168">
    <property type="term" value="F:methyltransferase activity"/>
    <property type="evidence" value="ECO:0007669"/>
    <property type="project" value="UniProtKB-KW"/>
</dbReference>
<dbReference type="EMBL" id="FNGO01000048">
    <property type="protein sequence ID" value="SDM51391.1"/>
    <property type="molecule type" value="Genomic_DNA"/>
</dbReference>
<evidence type="ECO:0000313" key="4">
    <source>
        <dbReference type="EMBL" id="SDM51391.1"/>
    </source>
</evidence>
<dbReference type="Gene3D" id="2.40.30.70">
    <property type="entry name" value="YaeB-like"/>
    <property type="match status" value="1"/>
</dbReference>
<sequence>MKEIKYEAIGEVRSSFKEPEGTPIQPTSSGTEEGKIILGQKYKKGLKDLEGFSHLIILYHCHKAGEYSLQTKPFMEDEKHGVFSIRAPSRPNSIGLSVVKLDRIEDNILFIKNVDMLDSTPVIDIKPYVPQFDDRENVKIGWLEDNIEKLSETEDDGRFSG</sequence>
<evidence type="ECO:0000256" key="2">
    <source>
        <dbReference type="ARBA" id="ARBA00033753"/>
    </source>
</evidence>
<dbReference type="OrthoDB" id="9804309at2"/>
<dbReference type="GO" id="GO:0032259">
    <property type="term" value="P:methylation"/>
    <property type="evidence" value="ECO:0007669"/>
    <property type="project" value="UniProtKB-KW"/>
</dbReference>
<dbReference type="Pfam" id="PF01980">
    <property type="entry name" value="TrmO_N"/>
    <property type="match status" value="1"/>
</dbReference>
<dbReference type="InterPro" id="IPR023368">
    <property type="entry name" value="UPF0066_cons_site"/>
</dbReference>
<keyword evidence="4" id="KW-0489">Methyltransferase</keyword>
<gene>
    <name evidence="4" type="ORF">SAMN04488692_1485</name>
</gene>